<comment type="subcellular location">
    <subcellularLocation>
        <location evidence="1">Membrane</location>
        <topology evidence="1">Multi-pass membrane protein</topology>
    </subcellularLocation>
</comment>
<feature type="transmembrane region" description="Helical" evidence="5">
    <location>
        <begin position="67"/>
        <end position="89"/>
    </location>
</feature>
<evidence type="ECO:0000313" key="6">
    <source>
        <dbReference type="EMBL" id="SUU82851.1"/>
    </source>
</evidence>
<evidence type="ECO:0000313" key="7">
    <source>
        <dbReference type="Proteomes" id="UP000254343"/>
    </source>
</evidence>
<dbReference type="EMBL" id="UIGB01000001">
    <property type="protein sequence ID" value="SUU82851.1"/>
    <property type="molecule type" value="Genomic_DNA"/>
</dbReference>
<dbReference type="PANTHER" id="PTHR43847">
    <property type="entry name" value="BLL3993 PROTEIN"/>
    <property type="match status" value="1"/>
</dbReference>
<organism evidence="6 7">
    <name type="scientific">Afipia felis</name>
    <name type="common">Cat scratch disease bacillus</name>
    <dbReference type="NCBI Taxonomy" id="1035"/>
    <lineage>
        <taxon>Bacteria</taxon>
        <taxon>Pseudomonadati</taxon>
        <taxon>Pseudomonadota</taxon>
        <taxon>Alphaproteobacteria</taxon>
        <taxon>Hyphomicrobiales</taxon>
        <taxon>Nitrobacteraceae</taxon>
        <taxon>Afipia</taxon>
    </lineage>
</organism>
<dbReference type="PANTHER" id="PTHR43847:SF1">
    <property type="entry name" value="BLL3993 PROTEIN"/>
    <property type="match status" value="1"/>
</dbReference>
<evidence type="ECO:0000256" key="2">
    <source>
        <dbReference type="ARBA" id="ARBA00022692"/>
    </source>
</evidence>
<feature type="transmembrane region" description="Helical" evidence="5">
    <location>
        <begin position="122"/>
        <end position="155"/>
    </location>
</feature>
<evidence type="ECO:0000256" key="5">
    <source>
        <dbReference type="SAM" id="Phobius"/>
    </source>
</evidence>
<dbReference type="Pfam" id="PF04140">
    <property type="entry name" value="ICMT"/>
    <property type="match status" value="1"/>
</dbReference>
<proteinExistence type="predicted"/>
<dbReference type="Gene3D" id="1.20.120.1630">
    <property type="match status" value="1"/>
</dbReference>
<dbReference type="GO" id="GO:0016020">
    <property type="term" value="C:membrane"/>
    <property type="evidence" value="ECO:0007669"/>
    <property type="project" value="UniProtKB-SubCell"/>
</dbReference>
<name>A0A380W1M4_AFIFE</name>
<dbReference type="RefSeq" id="WP_002717635.1">
    <property type="nucleotide sequence ID" value="NZ_UFSI01000001.1"/>
</dbReference>
<evidence type="ECO:0000256" key="4">
    <source>
        <dbReference type="ARBA" id="ARBA00023136"/>
    </source>
</evidence>
<keyword evidence="4 5" id="KW-0472">Membrane</keyword>
<dbReference type="Proteomes" id="UP000254343">
    <property type="component" value="Unassembled WGS sequence"/>
</dbReference>
<accession>A0A380W1M4</accession>
<gene>
    <name evidence="6" type="ORF">NCTC12722_00008</name>
</gene>
<keyword evidence="3 5" id="KW-1133">Transmembrane helix</keyword>
<dbReference type="InterPro" id="IPR007269">
    <property type="entry name" value="ICMT_MeTrfase"/>
</dbReference>
<evidence type="ECO:0000256" key="1">
    <source>
        <dbReference type="ARBA" id="ARBA00004141"/>
    </source>
</evidence>
<sequence length="189" mass="20990">MRPGLIFLGAWVGWIASWVVAALWSSATLRKPVTPLTWLYQSLLLAGSVLLYYRTARWLGAGRLYHVGFGGGYALAVLAILGFCFAWWARIHLGRLWSGSVTLKEGHHVVETGPYAIVRHPIYTGLLVAVIATAIALATVLSLLSIVFIAAGIWLKARIEENWLRAELGEGEYDAYRKRVPMLVPFMRP</sequence>
<reference evidence="6 7" key="1">
    <citation type="submission" date="2018-06" db="EMBL/GenBank/DDBJ databases">
        <authorList>
            <consortium name="Pathogen Informatics"/>
            <person name="Doyle S."/>
        </authorList>
    </citation>
    <scope>NUCLEOTIDE SEQUENCE [LARGE SCALE GENOMIC DNA]</scope>
    <source>
        <strain evidence="6 7">NCTC12722</strain>
    </source>
</reference>
<evidence type="ECO:0008006" key="8">
    <source>
        <dbReference type="Google" id="ProtNLM"/>
    </source>
</evidence>
<keyword evidence="2 5" id="KW-0812">Transmembrane</keyword>
<dbReference type="AlphaFoldDB" id="A0A380W1M4"/>
<evidence type="ECO:0000256" key="3">
    <source>
        <dbReference type="ARBA" id="ARBA00022989"/>
    </source>
</evidence>
<dbReference type="GO" id="GO:0004671">
    <property type="term" value="F:protein C-terminal S-isoprenylcysteine carboxyl O-methyltransferase activity"/>
    <property type="evidence" value="ECO:0007669"/>
    <property type="project" value="InterPro"/>
</dbReference>
<protein>
    <recommendedName>
        <fullName evidence="8">Isoprenylcysteine carboxylmethyltransferase family protein</fullName>
    </recommendedName>
</protein>
<dbReference type="InterPro" id="IPR052527">
    <property type="entry name" value="Metal_cation-efflux_comp"/>
</dbReference>
<feature type="transmembrane region" description="Helical" evidence="5">
    <location>
        <begin position="38"/>
        <end position="55"/>
    </location>
</feature>